<dbReference type="PANTHER" id="PTHR43798">
    <property type="entry name" value="MONOACYLGLYCEROL LIPASE"/>
    <property type="match status" value="1"/>
</dbReference>
<dbReference type="AlphaFoldDB" id="A0A1H4DXG2"/>
<dbReference type="InterPro" id="IPR000073">
    <property type="entry name" value="AB_hydrolase_1"/>
</dbReference>
<dbReference type="GO" id="GO:0003824">
    <property type="term" value="F:catalytic activity"/>
    <property type="evidence" value="ECO:0007669"/>
    <property type="project" value="InterPro"/>
</dbReference>
<evidence type="ECO:0000259" key="1">
    <source>
        <dbReference type="Pfam" id="PF00561"/>
    </source>
</evidence>
<dbReference type="Proteomes" id="UP000198850">
    <property type="component" value="Unassembled WGS sequence"/>
</dbReference>
<reference evidence="2 3" key="1">
    <citation type="submission" date="2016-10" db="EMBL/GenBank/DDBJ databases">
        <authorList>
            <person name="de Groot N.N."/>
        </authorList>
    </citation>
    <scope>NUCLEOTIDE SEQUENCE [LARGE SCALE GENOMIC DNA]</scope>
    <source>
        <strain evidence="2 3">DSM 19033</strain>
    </source>
</reference>
<accession>A0A1H4DXG2</accession>
<dbReference type="OrthoDB" id="9773293at2"/>
<gene>
    <name evidence="2" type="ORF">SAMN05443550_105134</name>
</gene>
<dbReference type="InterPro" id="IPR050266">
    <property type="entry name" value="AB_hydrolase_sf"/>
</dbReference>
<dbReference type="RefSeq" id="WP_090556638.1">
    <property type="nucleotide sequence ID" value="NZ_FNRA01000005.1"/>
</dbReference>
<name>A0A1H4DXG2_9SPHI</name>
<organism evidence="2 3">
    <name type="scientific">Pedobacter hartonius</name>
    <dbReference type="NCBI Taxonomy" id="425514"/>
    <lineage>
        <taxon>Bacteria</taxon>
        <taxon>Pseudomonadati</taxon>
        <taxon>Bacteroidota</taxon>
        <taxon>Sphingobacteriia</taxon>
        <taxon>Sphingobacteriales</taxon>
        <taxon>Sphingobacteriaceae</taxon>
        <taxon>Pedobacter</taxon>
    </lineage>
</organism>
<proteinExistence type="predicted"/>
<evidence type="ECO:0000313" key="2">
    <source>
        <dbReference type="EMBL" id="SEA77050.1"/>
    </source>
</evidence>
<sequence length="282" mass="31945">MTKQLQKQHQTVRDVELSYSIQGSGSPVLLIHGWPQTQDEWRHVVPLLTNDHTVITVSLPGIDGSGPSKEGYSKKELARYIHDLLVKLGHNKITVVGHDIGGQVAYAYSKQFPEEVEAVVIIDVPIPGLPGWEHERGKWPRWHFAFHQQKDLPEILVRNNVADYLNYFFKGLSYNKQAMNDAEVQPFIEAYSNETTLVAGFELYRAFDQDAEDNKNILPKLKMPVLAIAGEHSRMKGPVYGQLKEAAEQLIGAIAPNCSHYIPEENPEWLAKRIIKFIADKE</sequence>
<dbReference type="InterPro" id="IPR000639">
    <property type="entry name" value="Epox_hydrolase-like"/>
</dbReference>
<feature type="domain" description="AB hydrolase-1" evidence="1">
    <location>
        <begin position="27"/>
        <end position="266"/>
    </location>
</feature>
<dbReference type="EMBL" id="FNRA01000005">
    <property type="protein sequence ID" value="SEA77050.1"/>
    <property type="molecule type" value="Genomic_DNA"/>
</dbReference>
<dbReference type="PRINTS" id="PR00412">
    <property type="entry name" value="EPOXHYDRLASE"/>
</dbReference>
<dbReference type="Gene3D" id="3.40.50.1820">
    <property type="entry name" value="alpha/beta hydrolase"/>
    <property type="match status" value="1"/>
</dbReference>
<dbReference type="GO" id="GO:0016020">
    <property type="term" value="C:membrane"/>
    <property type="evidence" value="ECO:0007669"/>
    <property type="project" value="TreeGrafter"/>
</dbReference>
<dbReference type="Pfam" id="PF00561">
    <property type="entry name" value="Abhydrolase_1"/>
    <property type="match status" value="1"/>
</dbReference>
<dbReference type="PANTHER" id="PTHR43798:SF33">
    <property type="entry name" value="HYDROLASE, PUTATIVE (AFU_ORTHOLOGUE AFUA_2G14860)-RELATED"/>
    <property type="match status" value="1"/>
</dbReference>
<evidence type="ECO:0000313" key="3">
    <source>
        <dbReference type="Proteomes" id="UP000198850"/>
    </source>
</evidence>
<dbReference type="SUPFAM" id="SSF53474">
    <property type="entry name" value="alpha/beta-Hydrolases"/>
    <property type="match status" value="1"/>
</dbReference>
<keyword evidence="3" id="KW-1185">Reference proteome</keyword>
<protein>
    <submittedName>
        <fullName evidence="2">Pimeloyl-ACP methyl ester carboxylesterase</fullName>
    </submittedName>
</protein>
<dbReference type="STRING" id="425514.SAMN05443550_105134"/>
<dbReference type="InterPro" id="IPR029058">
    <property type="entry name" value="AB_hydrolase_fold"/>
</dbReference>